<comment type="caution">
    <text evidence="1">The sequence shown here is derived from an EMBL/GenBank/DDBJ whole genome shotgun (WGS) entry which is preliminary data.</text>
</comment>
<evidence type="ECO:0000313" key="2">
    <source>
        <dbReference type="Proteomes" id="UP000192872"/>
    </source>
</evidence>
<protein>
    <submittedName>
        <fullName evidence="1">Uncharacterized protein</fullName>
    </submittedName>
</protein>
<organism evidence="1 2">
    <name type="scientific">Candidatus Raskinella chloraquaticus</name>
    <dbReference type="NCBI Taxonomy" id="1951219"/>
    <lineage>
        <taxon>Bacteria</taxon>
        <taxon>Pseudomonadati</taxon>
        <taxon>Pseudomonadota</taxon>
        <taxon>Alphaproteobacteria</taxon>
        <taxon>Hyphomicrobiales</taxon>
        <taxon>Phreatobacteraceae</taxon>
        <taxon>Candidatus Raskinella</taxon>
    </lineage>
</organism>
<dbReference type="Proteomes" id="UP000192872">
    <property type="component" value="Unassembled WGS sequence"/>
</dbReference>
<proteinExistence type="predicted"/>
<name>A0A1W9HPR6_9HYPH</name>
<dbReference type="AlphaFoldDB" id="A0A1W9HPR6"/>
<reference evidence="1 2" key="1">
    <citation type="journal article" date="2017" name="Water Res.">
        <title>Comammox in drinking water systems.</title>
        <authorList>
            <person name="Wang Y."/>
            <person name="Ma L."/>
            <person name="Mao Y."/>
            <person name="Jiang X."/>
            <person name="Xia Y."/>
            <person name="Yu K."/>
            <person name="Li B."/>
            <person name="Zhang T."/>
        </authorList>
    </citation>
    <scope>NUCLEOTIDE SEQUENCE [LARGE SCALE GENOMIC DNA]</scope>
    <source>
        <strain evidence="1">SG_bin8</strain>
    </source>
</reference>
<sequence>MVGEARNSGINDPTFDLLAEFLADPGTGSTAEEPPPTPDKIFQTALEPFLIPQVLQRKIPGRICIASLAPIWSWIESDLAKAAIAAYSTNETSPQAEREEVLLAAIARTMGETVTATKTNPDNRRRIAGQVGGERNFEEFEDVAVVLRRSRELGRISSILTDADPANEAILAATLARTIVDLARLDPRLPYHVAVMTQRVLGSTVKLAKLAVIGTGSEDLKLIAASPFAALIEISLAETERSAALVGDGLKQLKSDGTLAPALRDFAMSSRNLRAVLNLDQTTHDWAKRLTEMRTRLSEAIARELNGLPRLIRACVKTLRAFDQRRLGMPDPVDIERTCLLIELLNAAKLSSTELGVNETLLRVFNDTDTYLDHTSRILVEDARNAIGDQRNTVRAFGDAAIRMTEMLHGHTRATALRRSFGTAAGPNEPVLRVAK</sequence>
<accession>A0A1W9HPR6</accession>
<evidence type="ECO:0000313" key="1">
    <source>
        <dbReference type="EMBL" id="OQW49247.1"/>
    </source>
</evidence>
<gene>
    <name evidence="1" type="ORF">A4S15_14215</name>
</gene>
<dbReference type="EMBL" id="LWDL01000032">
    <property type="protein sequence ID" value="OQW49247.1"/>
    <property type="molecule type" value="Genomic_DNA"/>
</dbReference>
<dbReference type="STRING" id="1827387.A4S15_14215"/>